<organism evidence="2 3">
    <name type="scientific">Paramecium tetraurelia</name>
    <dbReference type="NCBI Taxonomy" id="5888"/>
    <lineage>
        <taxon>Eukaryota</taxon>
        <taxon>Sar</taxon>
        <taxon>Alveolata</taxon>
        <taxon>Ciliophora</taxon>
        <taxon>Intramacronucleata</taxon>
        <taxon>Oligohymenophorea</taxon>
        <taxon>Peniculida</taxon>
        <taxon>Parameciidae</taxon>
        <taxon>Paramecium</taxon>
    </lineage>
</organism>
<keyword evidence="3" id="KW-1185">Reference proteome</keyword>
<gene>
    <name evidence="2" type="ORF">GSPATT00032890001</name>
</gene>
<dbReference type="FunFam" id="1.10.472.80:FF:000181">
    <property type="match status" value="1"/>
</dbReference>
<dbReference type="PROSITE" id="PS50086">
    <property type="entry name" value="TBC_RABGAP"/>
    <property type="match status" value="1"/>
</dbReference>
<dbReference type="InterPro" id="IPR000195">
    <property type="entry name" value="Rab-GAP-TBC_dom"/>
</dbReference>
<dbReference type="Pfam" id="PF00566">
    <property type="entry name" value="RabGAP-TBC"/>
    <property type="match status" value="1"/>
</dbReference>
<feature type="domain" description="Rab-GAP TBC" evidence="1">
    <location>
        <begin position="147"/>
        <end position="354"/>
    </location>
</feature>
<dbReference type="EMBL" id="CT868023">
    <property type="protein sequence ID" value="CAK63038.1"/>
    <property type="molecule type" value="Genomic_DNA"/>
</dbReference>
<evidence type="ECO:0000313" key="3">
    <source>
        <dbReference type="Proteomes" id="UP000000600"/>
    </source>
</evidence>
<accession>A0BWX1</accession>
<dbReference type="GeneID" id="5016220"/>
<dbReference type="InterPro" id="IPR035969">
    <property type="entry name" value="Rab-GAP_TBC_sf"/>
</dbReference>
<dbReference type="STRING" id="5888.A0BWX1"/>
<evidence type="ECO:0000313" key="2">
    <source>
        <dbReference type="EMBL" id="CAK63038.1"/>
    </source>
</evidence>
<dbReference type="InParanoid" id="A0BWX1"/>
<dbReference type="HOGENOM" id="CLU_048824_0_0_1"/>
<dbReference type="GO" id="GO:0005096">
    <property type="term" value="F:GTPase activator activity"/>
    <property type="evidence" value="ECO:0000318"/>
    <property type="project" value="GO_Central"/>
</dbReference>
<protein>
    <recommendedName>
        <fullName evidence="1">Rab-GAP TBC domain-containing protein</fullName>
    </recommendedName>
</protein>
<reference evidence="2 3" key="1">
    <citation type="journal article" date="2006" name="Nature">
        <title>Global trends of whole-genome duplications revealed by the ciliate Paramecium tetraurelia.</title>
        <authorList>
            <consortium name="Genoscope"/>
            <person name="Aury J.-M."/>
            <person name="Jaillon O."/>
            <person name="Duret L."/>
            <person name="Noel B."/>
            <person name="Jubin C."/>
            <person name="Porcel B.M."/>
            <person name="Segurens B."/>
            <person name="Daubin V."/>
            <person name="Anthouard V."/>
            <person name="Aiach N."/>
            <person name="Arnaiz O."/>
            <person name="Billaut A."/>
            <person name="Beisson J."/>
            <person name="Blanc I."/>
            <person name="Bouhouche K."/>
            <person name="Camara F."/>
            <person name="Duharcourt S."/>
            <person name="Guigo R."/>
            <person name="Gogendeau D."/>
            <person name="Katinka M."/>
            <person name="Keller A.-M."/>
            <person name="Kissmehl R."/>
            <person name="Klotz C."/>
            <person name="Koll F."/>
            <person name="Le Moue A."/>
            <person name="Lepere C."/>
            <person name="Malinsky S."/>
            <person name="Nowacki M."/>
            <person name="Nowak J.K."/>
            <person name="Plattner H."/>
            <person name="Poulain J."/>
            <person name="Ruiz F."/>
            <person name="Serrano V."/>
            <person name="Zagulski M."/>
            <person name="Dessen P."/>
            <person name="Betermier M."/>
            <person name="Weissenbach J."/>
            <person name="Scarpelli C."/>
            <person name="Schachter V."/>
            <person name="Sperling L."/>
            <person name="Meyer E."/>
            <person name="Cohen J."/>
            <person name="Wincker P."/>
        </authorList>
    </citation>
    <scope>NUCLEOTIDE SEQUENCE [LARGE SCALE GENOMIC DNA]</scope>
    <source>
        <strain evidence="2 3">Stock d4-2</strain>
    </source>
</reference>
<dbReference type="OMA" id="FCKNDMI"/>
<dbReference type="InterPro" id="IPR050302">
    <property type="entry name" value="Rab_GAP_TBC_domain"/>
</dbReference>
<sequence>MNYFKTIEQNENGDWESIPFEIIQVRFQMNISQAEKEIDKKLHKSRIKRTNLDCLKGLLVRPLAYNMKFKDQKLLKKSKDDQPITDEEQFEYNLIQVEISDFVIIEPRKNGNEYKLLKQEDWRKIISQKSLNGYNVFDIHVSLLAQSLNFFERRDIWQFFCQVDSIKNQIKQTGKSFLQYSLQDNKFKSQIEKDIPRTLTECEFLTNPDNIVSLKKILIAYANYDPELGYTQGMNIIAANLLVCYDLQYNDHQFLENVEIFDPKRDEMVFYIFIYIMIELKWQEVFKTGFPGLIKMMKTLNQKFMSELPQLYQHFQEVGVDFNICFQYQYFTLLMYGNSWKISRMIFDVFLFEGEDIIHTFIIGMLKCCESSLLKLHTFEEILKFCKNDMISQFYGIFSFHLEGKKDLTNTLFNLGFIKFAEKIKQSDQQNTVQAQNLQKKQNQLG</sequence>
<dbReference type="KEGG" id="ptm:GSPATT00032890001"/>
<dbReference type="PANTHER" id="PTHR47219">
    <property type="entry name" value="RAB GTPASE-ACTIVATING PROTEIN 1-LIKE"/>
    <property type="match status" value="1"/>
</dbReference>
<dbReference type="Gene3D" id="1.10.472.80">
    <property type="entry name" value="Ypt/Rab-GAP domain of gyp1p, domain 3"/>
    <property type="match status" value="1"/>
</dbReference>
<evidence type="ECO:0000259" key="1">
    <source>
        <dbReference type="PROSITE" id="PS50086"/>
    </source>
</evidence>
<dbReference type="OrthoDB" id="294251at2759"/>
<dbReference type="SUPFAM" id="SSF47923">
    <property type="entry name" value="Ypt/Rab-GAP domain of gyp1p"/>
    <property type="match status" value="2"/>
</dbReference>
<dbReference type="PANTHER" id="PTHR47219:SF9">
    <property type="entry name" value="GTPASE ACTIVATING PROTEIN AND CENTROSOME-ASSOCIATED, ISOFORM B"/>
    <property type="match status" value="1"/>
</dbReference>
<dbReference type="SMART" id="SM00164">
    <property type="entry name" value="TBC"/>
    <property type="match status" value="1"/>
</dbReference>
<dbReference type="eggNOG" id="KOG1102">
    <property type="taxonomic scope" value="Eukaryota"/>
</dbReference>
<dbReference type="Gene3D" id="1.10.8.270">
    <property type="entry name" value="putative rabgap domain of human tbc1 domain family member 14 like domains"/>
    <property type="match status" value="1"/>
</dbReference>
<dbReference type="AlphaFoldDB" id="A0BWX1"/>
<dbReference type="RefSeq" id="XP_001430436.1">
    <property type="nucleotide sequence ID" value="XM_001430399.1"/>
</dbReference>
<proteinExistence type="predicted"/>
<dbReference type="FunFam" id="1.10.8.270:FF:000084">
    <property type="entry name" value="Uncharacterized protein"/>
    <property type="match status" value="1"/>
</dbReference>
<dbReference type="Proteomes" id="UP000000600">
    <property type="component" value="Unassembled WGS sequence"/>
</dbReference>
<name>A0BWX1_PARTE</name>